<keyword evidence="1 3" id="KW-0732">Signal</keyword>
<comment type="caution">
    <text evidence="4">The sequence shown here is derived from an EMBL/GenBank/DDBJ whole genome shotgun (WGS) entry which is preliminary data.</text>
</comment>
<dbReference type="EMBL" id="BMJQ01000004">
    <property type="protein sequence ID" value="GGF12696.1"/>
    <property type="molecule type" value="Genomic_DNA"/>
</dbReference>
<feature type="chain" id="PRO_5035150368" description="DUF2092 domain-containing protein" evidence="3">
    <location>
        <begin position="27"/>
        <end position="263"/>
    </location>
</feature>
<dbReference type="AlphaFoldDB" id="A0A8J2YT38"/>
<feature type="signal peptide" evidence="3">
    <location>
        <begin position="1"/>
        <end position="26"/>
    </location>
</feature>
<keyword evidence="5" id="KW-1185">Reference proteome</keyword>
<evidence type="ECO:0000256" key="2">
    <source>
        <dbReference type="SAM" id="MobiDB-lite"/>
    </source>
</evidence>
<evidence type="ECO:0000256" key="3">
    <source>
        <dbReference type="SAM" id="SignalP"/>
    </source>
</evidence>
<sequence length="263" mass="28418">MTAHHLLQVAALGVCVAFAALPTARAAVPVQPVIPGISEEAGSAIAQMGKTLSAKELSMTARTIRVYLDEAGQPLHIFQTMKVVVRRPNRLTVQLSGDDGSHDLFYDGKSASIFSPDANEYATIAAPADIPSALDEVQDKLNIDFPLNAFFSNAPDKSLLNDVVAGWQVGTASVDGVECRHLIFFQRAGVELELWVEKSSEARPHRMIVTYRLLPGQPNFIAEFTGWNTQVHSPDSEFAFQPPADAKKIELGPTAVPDKEGGK</sequence>
<dbReference type="Pfam" id="PF09865">
    <property type="entry name" value="DUF2092"/>
    <property type="match status" value="1"/>
</dbReference>
<evidence type="ECO:0000313" key="5">
    <source>
        <dbReference type="Proteomes" id="UP000646365"/>
    </source>
</evidence>
<reference evidence="4" key="2">
    <citation type="submission" date="2020-09" db="EMBL/GenBank/DDBJ databases">
        <authorList>
            <person name="Sun Q."/>
            <person name="Zhou Y."/>
        </authorList>
    </citation>
    <scope>NUCLEOTIDE SEQUENCE</scope>
    <source>
        <strain evidence="4">CGMCC 1.15725</strain>
    </source>
</reference>
<evidence type="ECO:0000313" key="4">
    <source>
        <dbReference type="EMBL" id="GGF12696.1"/>
    </source>
</evidence>
<gene>
    <name evidence="4" type="ORF">GCM10011611_17910</name>
</gene>
<feature type="region of interest" description="Disordered" evidence="2">
    <location>
        <begin position="242"/>
        <end position="263"/>
    </location>
</feature>
<dbReference type="Gene3D" id="2.50.20.10">
    <property type="entry name" value="Lipoprotein localisation LolA/LolB/LppX"/>
    <property type="match status" value="1"/>
</dbReference>
<evidence type="ECO:0008006" key="6">
    <source>
        <dbReference type="Google" id="ProtNLM"/>
    </source>
</evidence>
<dbReference type="InterPro" id="IPR029046">
    <property type="entry name" value="LolA/LolB/LppX"/>
</dbReference>
<dbReference type="SUPFAM" id="SSF89392">
    <property type="entry name" value="Prokaryotic lipoproteins and lipoprotein localization factors"/>
    <property type="match status" value="1"/>
</dbReference>
<name>A0A8J2YT38_9PROT</name>
<proteinExistence type="predicted"/>
<dbReference type="Proteomes" id="UP000646365">
    <property type="component" value="Unassembled WGS sequence"/>
</dbReference>
<dbReference type="InterPro" id="IPR019207">
    <property type="entry name" value="DUF2092"/>
</dbReference>
<reference evidence="4" key="1">
    <citation type="journal article" date="2014" name="Int. J. Syst. Evol. Microbiol.">
        <title>Complete genome sequence of Corynebacterium casei LMG S-19264T (=DSM 44701T), isolated from a smear-ripened cheese.</title>
        <authorList>
            <consortium name="US DOE Joint Genome Institute (JGI-PGF)"/>
            <person name="Walter F."/>
            <person name="Albersmeier A."/>
            <person name="Kalinowski J."/>
            <person name="Ruckert C."/>
        </authorList>
    </citation>
    <scope>NUCLEOTIDE SEQUENCE</scope>
    <source>
        <strain evidence="4">CGMCC 1.15725</strain>
    </source>
</reference>
<organism evidence="4 5">
    <name type="scientific">Aliidongia dinghuensis</name>
    <dbReference type="NCBI Taxonomy" id="1867774"/>
    <lineage>
        <taxon>Bacteria</taxon>
        <taxon>Pseudomonadati</taxon>
        <taxon>Pseudomonadota</taxon>
        <taxon>Alphaproteobacteria</taxon>
        <taxon>Rhodospirillales</taxon>
        <taxon>Dongiaceae</taxon>
        <taxon>Aliidongia</taxon>
    </lineage>
</organism>
<evidence type="ECO:0000256" key="1">
    <source>
        <dbReference type="ARBA" id="ARBA00022729"/>
    </source>
</evidence>
<accession>A0A8J2YT38</accession>
<protein>
    <recommendedName>
        <fullName evidence="6">DUF2092 domain-containing protein</fullName>
    </recommendedName>
</protein>